<keyword evidence="1" id="KW-0472">Membrane</keyword>
<organism evidence="2 3">
    <name type="scientific">Paenibacillus larvae subsp. larvae</name>
    <dbReference type="NCBI Taxonomy" id="147375"/>
    <lineage>
        <taxon>Bacteria</taxon>
        <taxon>Bacillati</taxon>
        <taxon>Bacillota</taxon>
        <taxon>Bacilli</taxon>
        <taxon>Bacillales</taxon>
        <taxon>Paenibacillaceae</taxon>
        <taxon>Paenibacillus</taxon>
    </lineage>
</organism>
<keyword evidence="1" id="KW-1133">Transmembrane helix</keyword>
<proteinExistence type="predicted"/>
<evidence type="ECO:0000256" key="1">
    <source>
        <dbReference type="SAM" id="Phobius"/>
    </source>
</evidence>
<sequence>MIALAWILAVLYSLNTGLSVAGIIWGKDASIRVANALIASMTGLVVYFMIAFLRM</sequence>
<accession>A0A6C0QUE5</accession>
<name>A0A6C0QUE5_9BACL</name>
<feature type="transmembrane region" description="Helical" evidence="1">
    <location>
        <begin position="31"/>
        <end position="53"/>
    </location>
</feature>
<dbReference type="AlphaFoldDB" id="A0A6C0QUE5"/>
<gene>
    <name evidence="2" type="ORF">ERICV_03057</name>
</gene>
<evidence type="ECO:0000313" key="2">
    <source>
        <dbReference type="EMBL" id="QHZ52171.1"/>
    </source>
</evidence>
<reference evidence="2 3" key="1">
    <citation type="journal article" date="2020" name="Int. J. Med. Microbiol.">
        <title>Discovery of Paenibacillus larvae ERIC V: Phenotypic and genomic comparison to genotypes ERIC I-IV reveal different inventories of virulence factors which correlate with epidemiological prevalences of American Foulbrood.</title>
        <authorList>
            <person name="Beims H."/>
            <person name="Bunk B."/>
            <person name="Erler S."/>
            <person name="Mohr K.I."/>
            <person name="Sproer C."/>
            <person name="Pradella S."/>
            <person name="Gunther G."/>
            <person name="Rohde M."/>
            <person name="von der Ohe W."/>
            <person name="Steinert M."/>
        </authorList>
    </citation>
    <scope>NUCLEOTIDE SEQUENCE [LARGE SCALE GENOMIC DNA]</scope>
    <source>
        <strain evidence="2">Eric_V</strain>
    </source>
</reference>
<keyword evidence="1" id="KW-0812">Transmembrane</keyword>
<dbReference type="Proteomes" id="UP000464330">
    <property type="component" value="Chromosome"/>
</dbReference>
<dbReference type="EMBL" id="CP019717">
    <property type="protein sequence ID" value="QHZ52171.1"/>
    <property type="molecule type" value="Genomic_DNA"/>
</dbReference>
<protein>
    <submittedName>
        <fullName evidence="2">Uncharacterized protein</fullName>
    </submittedName>
</protein>
<evidence type="ECO:0000313" key="3">
    <source>
        <dbReference type="Proteomes" id="UP000464330"/>
    </source>
</evidence>
<dbReference type="RefSeq" id="WP_172423429.1">
    <property type="nucleotide sequence ID" value="NZ_CP019717.1"/>
</dbReference>